<sequence length="34" mass="3842">MGLSTGSPMEELNSRLNELKGTKATTKEYTWRDP</sequence>
<gene>
    <name evidence="2" type="ORF">T02_14799</name>
</gene>
<organism evidence="2 3">
    <name type="scientific">Trichinella nativa</name>
    <dbReference type="NCBI Taxonomy" id="6335"/>
    <lineage>
        <taxon>Eukaryota</taxon>
        <taxon>Metazoa</taxon>
        <taxon>Ecdysozoa</taxon>
        <taxon>Nematoda</taxon>
        <taxon>Enoplea</taxon>
        <taxon>Dorylaimia</taxon>
        <taxon>Trichinellida</taxon>
        <taxon>Trichinellidae</taxon>
        <taxon>Trichinella</taxon>
    </lineage>
</organism>
<evidence type="ECO:0000313" key="3">
    <source>
        <dbReference type="Proteomes" id="UP000054721"/>
    </source>
</evidence>
<keyword evidence="3" id="KW-1185">Reference proteome</keyword>
<feature type="region of interest" description="Disordered" evidence="1">
    <location>
        <begin position="1"/>
        <end position="34"/>
    </location>
</feature>
<protein>
    <submittedName>
        <fullName evidence="2">Uncharacterized protein</fullName>
    </submittedName>
</protein>
<dbReference type="EMBL" id="JYDW01003020">
    <property type="protein sequence ID" value="KRZ46525.1"/>
    <property type="molecule type" value="Genomic_DNA"/>
</dbReference>
<evidence type="ECO:0000313" key="2">
    <source>
        <dbReference type="EMBL" id="KRZ46525.1"/>
    </source>
</evidence>
<reference evidence="2 3" key="1">
    <citation type="submission" date="2015-05" db="EMBL/GenBank/DDBJ databases">
        <title>Evolution of Trichinella species and genotypes.</title>
        <authorList>
            <person name="Korhonen P.K."/>
            <person name="Edoardo P."/>
            <person name="Giuseppe L.R."/>
            <person name="Gasser R.B."/>
        </authorList>
    </citation>
    <scope>NUCLEOTIDE SEQUENCE [LARGE SCALE GENOMIC DNA]</scope>
    <source>
        <strain evidence="2">ISS10</strain>
    </source>
</reference>
<dbReference type="AlphaFoldDB" id="A0A0V1KH17"/>
<evidence type="ECO:0000256" key="1">
    <source>
        <dbReference type="SAM" id="MobiDB-lite"/>
    </source>
</evidence>
<accession>A0A0V1KH17</accession>
<dbReference type="Proteomes" id="UP000054721">
    <property type="component" value="Unassembled WGS sequence"/>
</dbReference>
<feature type="compositionally biased region" description="Basic and acidic residues" evidence="1">
    <location>
        <begin position="17"/>
        <end position="34"/>
    </location>
</feature>
<name>A0A0V1KH17_9BILA</name>
<proteinExistence type="predicted"/>
<comment type="caution">
    <text evidence="2">The sequence shown here is derived from an EMBL/GenBank/DDBJ whole genome shotgun (WGS) entry which is preliminary data.</text>
</comment>